<feature type="non-terminal residue" evidence="2">
    <location>
        <position position="402"/>
    </location>
</feature>
<evidence type="ECO:0000256" key="1">
    <source>
        <dbReference type="SAM" id="MobiDB-lite"/>
    </source>
</evidence>
<feature type="non-terminal residue" evidence="2">
    <location>
        <position position="1"/>
    </location>
</feature>
<accession>A0A0B6Z045</accession>
<evidence type="ECO:0000313" key="2">
    <source>
        <dbReference type="EMBL" id="CEK61115.1"/>
    </source>
</evidence>
<dbReference type="AlphaFoldDB" id="A0A0B6Z045"/>
<name>A0A0B6Z045_9EUPU</name>
<reference evidence="2" key="1">
    <citation type="submission" date="2014-12" db="EMBL/GenBank/DDBJ databases">
        <title>Insight into the proteome of Arion vulgaris.</title>
        <authorList>
            <person name="Aradska J."/>
            <person name="Bulat T."/>
            <person name="Smidak R."/>
            <person name="Sarate P."/>
            <person name="Gangsoo J."/>
            <person name="Sialana F."/>
            <person name="Bilban M."/>
            <person name="Lubec G."/>
        </authorList>
    </citation>
    <scope>NUCLEOTIDE SEQUENCE</scope>
    <source>
        <tissue evidence="2">Skin</tissue>
    </source>
</reference>
<feature type="compositionally biased region" description="Basic residues" evidence="1">
    <location>
        <begin position="213"/>
        <end position="224"/>
    </location>
</feature>
<sequence length="402" mass="45898">RHHAVNSIWSLKALDMYVISDEEIIEDAVFASERFTALSPVFRLDLSPRTSSNSTFAQEMSVYHSLIAKVNSVLARHSPVIILQRFLRGYLVRRKMGIIKKRSSIKSVEFMPHPPSISVSISPAWTTFAGEVVDYDSYMRKWRPGSVVPDETLKILQHCEQGSTMERESSSQEDEYLHINIQKLNSGILSGLQTDTVAMESAFGEKESLGLASRKKTGKIKRGKKEKDNKPKQTEIKNKKFFRPVVPTLLPSNDENDTSLVDFRLKGRKPDLLIADATTEMILSRKEAGQMVREAETEIMRRNFMQSPIPVKSNHFTTAKQRLFNKAYGTMGLSCLMAVHKAYAKREKDETAAARTENTSYLREERQQGKDNINRYCSEHRTKVLKSRHLDRSQALEVKQKQ</sequence>
<feature type="region of interest" description="Disordered" evidence="1">
    <location>
        <begin position="213"/>
        <end position="235"/>
    </location>
</feature>
<proteinExistence type="predicted"/>
<dbReference type="PANTHER" id="PTHR46723:SF1">
    <property type="entry name" value="LEUCINE-RICH REPEAT AND IQ DOMAIN-CONTAINING PROTEIN 3"/>
    <property type="match status" value="1"/>
</dbReference>
<dbReference type="InterPro" id="IPR052859">
    <property type="entry name" value="LRR-IQ_domain_protein"/>
</dbReference>
<feature type="compositionally biased region" description="Basic and acidic residues" evidence="1">
    <location>
        <begin position="362"/>
        <end position="377"/>
    </location>
</feature>
<dbReference type="PROSITE" id="PS50096">
    <property type="entry name" value="IQ"/>
    <property type="match status" value="1"/>
</dbReference>
<feature type="region of interest" description="Disordered" evidence="1">
    <location>
        <begin position="350"/>
        <end position="377"/>
    </location>
</feature>
<gene>
    <name evidence="2" type="primary">ORF41335</name>
</gene>
<dbReference type="EMBL" id="HACG01014250">
    <property type="protein sequence ID" value="CEK61115.1"/>
    <property type="molecule type" value="Transcribed_RNA"/>
</dbReference>
<protein>
    <submittedName>
        <fullName evidence="2">Uncharacterized protein</fullName>
    </submittedName>
</protein>
<feature type="compositionally biased region" description="Basic and acidic residues" evidence="1">
    <location>
        <begin position="225"/>
        <end position="235"/>
    </location>
</feature>
<dbReference type="PANTHER" id="PTHR46723">
    <property type="entry name" value="LEUCINE-RICH REPEAT AND IQ DOMAIN-CONTAINING PROTEIN 3"/>
    <property type="match status" value="1"/>
</dbReference>
<organism evidence="2">
    <name type="scientific">Arion vulgaris</name>
    <dbReference type="NCBI Taxonomy" id="1028688"/>
    <lineage>
        <taxon>Eukaryota</taxon>
        <taxon>Metazoa</taxon>
        <taxon>Spiralia</taxon>
        <taxon>Lophotrochozoa</taxon>
        <taxon>Mollusca</taxon>
        <taxon>Gastropoda</taxon>
        <taxon>Heterobranchia</taxon>
        <taxon>Euthyneura</taxon>
        <taxon>Panpulmonata</taxon>
        <taxon>Eupulmonata</taxon>
        <taxon>Stylommatophora</taxon>
        <taxon>Helicina</taxon>
        <taxon>Arionoidea</taxon>
        <taxon>Arionidae</taxon>
        <taxon>Arion</taxon>
    </lineage>
</organism>